<dbReference type="InterPro" id="IPR018755">
    <property type="entry name" value="Phage_Mu_Gp48"/>
</dbReference>
<sequence>MYEALKNKLPEIISGIREIDGLLKAESEQLQISEDNILDLIDQAHFQSATWAIGRLEDIFNVSGSVDDSLEVRRKRIADKQATNIVASRNVLENLVNQYLKKDSAKIELLHELYHFVVSYNLDDLQFFSEITSMIEKTKPAHLGYSMRSVVIENVTFDEKVIANNRRYRRVREIKFGYPLLFENNEVIL</sequence>
<dbReference type="STRING" id="272626.gene:17565619"/>
<protein>
    <submittedName>
        <fullName evidence="1">Lin1288 protein</fullName>
    </submittedName>
</protein>
<dbReference type="Proteomes" id="UP000002513">
    <property type="component" value="Chromosome"/>
</dbReference>
<name>Q92CA2_LISIN</name>
<dbReference type="AlphaFoldDB" id="Q92CA2"/>
<gene>
    <name evidence="1" type="ordered locus">lin1288</name>
</gene>
<evidence type="ECO:0000313" key="2">
    <source>
        <dbReference type="Proteomes" id="UP000002513"/>
    </source>
</evidence>
<dbReference type="eggNOG" id="COG3778">
    <property type="taxonomic scope" value="Bacteria"/>
</dbReference>
<dbReference type="RefSeq" id="WP_010990900.1">
    <property type="nucleotide sequence ID" value="NC_003212.1"/>
</dbReference>
<proteinExistence type="predicted"/>
<dbReference type="PIR" id="AG1593">
    <property type="entry name" value="AG1593"/>
</dbReference>
<accession>Q92CA2</accession>
<dbReference type="KEGG" id="lin:lin1288"/>
<dbReference type="HOGENOM" id="CLU_120819_0_0_9"/>
<dbReference type="EMBL" id="AL596168">
    <property type="protein sequence ID" value="CAC96519.1"/>
    <property type="molecule type" value="Genomic_DNA"/>
</dbReference>
<evidence type="ECO:0000313" key="1">
    <source>
        <dbReference type="EMBL" id="CAC96519.1"/>
    </source>
</evidence>
<dbReference type="Pfam" id="PF10076">
    <property type="entry name" value="Phage_Mu_Gp48"/>
    <property type="match status" value="1"/>
</dbReference>
<organism evidence="1 2">
    <name type="scientific">Listeria innocua serovar 6a (strain ATCC BAA-680 / CLIP 11262)</name>
    <dbReference type="NCBI Taxonomy" id="272626"/>
    <lineage>
        <taxon>Bacteria</taxon>
        <taxon>Bacillati</taxon>
        <taxon>Bacillota</taxon>
        <taxon>Bacilli</taxon>
        <taxon>Bacillales</taxon>
        <taxon>Listeriaceae</taxon>
        <taxon>Listeria</taxon>
    </lineage>
</organism>
<dbReference type="OrthoDB" id="1629754at2"/>
<reference evidence="1 2" key="1">
    <citation type="journal article" date="2001" name="Science">
        <title>Comparative genomics of Listeria species.</title>
        <authorList>
            <person name="Glaser P."/>
            <person name="Frangeul L."/>
            <person name="Buchrieser C."/>
            <person name="Rusniok C."/>
            <person name="Amend A."/>
            <person name="Baquero F."/>
            <person name="Berche P."/>
            <person name="Bloecker H."/>
            <person name="Brandt P."/>
            <person name="Chakraborty T."/>
            <person name="Charbit A."/>
            <person name="Chetouani F."/>
            <person name="Couve E."/>
            <person name="de Daruvar A."/>
            <person name="Dehoux P."/>
            <person name="Domann E."/>
            <person name="Dominguez-Bernal G."/>
            <person name="Duchaud E."/>
            <person name="Durant L."/>
            <person name="Dussurget O."/>
            <person name="Entian K.-D."/>
            <person name="Fsihi H."/>
            <person name="Garcia-del Portillo F."/>
            <person name="Garrido P."/>
            <person name="Gautier L."/>
            <person name="Goebel W."/>
            <person name="Gomez-Lopez N."/>
            <person name="Hain T."/>
            <person name="Hauf J."/>
            <person name="Jackson D."/>
            <person name="Jones L.-M."/>
            <person name="Kaerst U."/>
            <person name="Kreft J."/>
            <person name="Kuhn M."/>
            <person name="Kunst F."/>
            <person name="Kurapkat G."/>
            <person name="Madueno E."/>
            <person name="Maitournam A."/>
            <person name="Mata Vicente J."/>
            <person name="Ng E."/>
            <person name="Nedjari H."/>
            <person name="Nordsiek G."/>
            <person name="Novella S."/>
            <person name="de Pablos B."/>
            <person name="Perez-Diaz J.-C."/>
            <person name="Purcell R."/>
            <person name="Remmel B."/>
            <person name="Rose M."/>
            <person name="Schlueter T."/>
            <person name="Simoes N."/>
            <person name="Tierrez A."/>
            <person name="Vazquez-Boland J.-A."/>
            <person name="Voss H."/>
            <person name="Wehland J."/>
            <person name="Cossart P."/>
        </authorList>
    </citation>
    <scope>NUCLEOTIDE SEQUENCE [LARGE SCALE GENOMIC DNA]</scope>
    <source>
        <strain evidence="2">ATCC BAA-680 / CLIP 11262</strain>
    </source>
</reference>